<organism evidence="3 4">
    <name type="scientific">Cellulomonas fimi (strain ATCC 484 / DSM 20113 / JCM 1341 / CCUG 24087 / LMG 16345 / NBRC 15513 / NCIMB 8980 / NCTC 7547 / NRS-133)</name>
    <dbReference type="NCBI Taxonomy" id="590998"/>
    <lineage>
        <taxon>Bacteria</taxon>
        <taxon>Bacillati</taxon>
        <taxon>Actinomycetota</taxon>
        <taxon>Actinomycetes</taxon>
        <taxon>Micrococcales</taxon>
        <taxon>Cellulomonadaceae</taxon>
        <taxon>Cellulomonas</taxon>
    </lineage>
</organism>
<dbReference type="HOGENOM" id="CLU_172402_0_0_11"/>
<dbReference type="eggNOG" id="COG3187">
    <property type="taxonomic scope" value="Bacteria"/>
</dbReference>
<dbReference type="InterPro" id="IPR038670">
    <property type="entry name" value="HslJ-like_sf"/>
</dbReference>
<sequence>MRRFVACGPVLVLVAGLLGACGDPDPGAVGTWGEQGEGEPQLVIADDGTVSGTDGCNQLNGEWSQDDEGTVRFEPFASTQMACEGVDTWLTDAAWAEVDGDELVLHDTDDEQIGSLARAS</sequence>
<dbReference type="Proteomes" id="UP000008460">
    <property type="component" value="Chromosome"/>
</dbReference>
<feature type="chain" id="PRO_5039141234" description="DUF306 domain-containing protein" evidence="1">
    <location>
        <begin position="21"/>
        <end position="120"/>
    </location>
</feature>
<gene>
    <name evidence="3" type="ordered locus">Celf_2812</name>
</gene>
<dbReference type="KEGG" id="cfi:Celf_2812"/>
<protein>
    <recommendedName>
        <fullName evidence="2">DUF306 domain-containing protein</fullName>
    </recommendedName>
</protein>
<name>F4H7X5_CELFA</name>
<proteinExistence type="predicted"/>
<dbReference type="STRING" id="590998.Celf_2812"/>
<evidence type="ECO:0000256" key="1">
    <source>
        <dbReference type="SAM" id="SignalP"/>
    </source>
</evidence>
<dbReference type="Gene3D" id="2.40.128.270">
    <property type="match status" value="1"/>
</dbReference>
<dbReference type="InterPro" id="IPR005184">
    <property type="entry name" value="DUF306_Meta_HslJ"/>
</dbReference>
<keyword evidence="4" id="KW-1185">Reference proteome</keyword>
<feature type="signal peptide" evidence="1">
    <location>
        <begin position="1"/>
        <end position="20"/>
    </location>
</feature>
<dbReference type="RefSeq" id="WP_013771962.1">
    <property type="nucleotide sequence ID" value="NC_015514.1"/>
</dbReference>
<dbReference type="PROSITE" id="PS51257">
    <property type="entry name" value="PROKAR_LIPOPROTEIN"/>
    <property type="match status" value="1"/>
</dbReference>
<keyword evidence="1" id="KW-0732">Signal</keyword>
<dbReference type="AlphaFoldDB" id="F4H7X5"/>
<accession>F4H7X5</accession>
<evidence type="ECO:0000313" key="4">
    <source>
        <dbReference type="Proteomes" id="UP000008460"/>
    </source>
</evidence>
<evidence type="ECO:0000313" key="3">
    <source>
        <dbReference type="EMBL" id="AEE46936.1"/>
    </source>
</evidence>
<dbReference type="EMBL" id="CP002666">
    <property type="protein sequence ID" value="AEE46936.1"/>
    <property type="molecule type" value="Genomic_DNA"/>
</dbReference>
<reference evidence="3 4" key="1">
    <citation type="submission" date="2011-04" db="EMBL/GenBank/DDBJ databases">
        <title>Complete sequence of Cellulomonas fimi ATCC 484.</title>
        <authorList>
            <consortium name="US DOE Joint Genome Institute"/>
            <person name="Lucas S."/>
            <person name="Han J."/>
            <person name="Lapidus A."/>
            <person name="Cheng J.-F."/>
            <person name="Goodwin L."/>
            <person name="Pitluck S."/>
            <person name="Peters L."/>
            <person name="Chertkov O."/>
            <person name="Detter J.C."/>
            <person name="Han C."/>
            <person name="Tapia R."/>
            <person name="Land M."/>
            <person name="Hauser L."/>
            <person name="Kyrpides N."/>
            <person name="Ivanova N."/>
            <person name="Ovchinnikova G."/>
            <person name="Pagani I."/>
            <person name="Mead D."/>
            <person name="Brumm P."/>
            <person name="Woyke T."/>
        </authorList>
    </citation>
    <scope>NUCLEOTIDE SEQUENCE [LARGE SCALE GENOMIC DNA]</scope>
    <source>
        <strain evidence="4">ATCC 484 / DSM 20113 / JCM 1341 / NBRC 15513 / NCIMB 8980 / NCTC 7547</strain>
    </source>
</reference>
<evidence type="ECO:0000259" key="2">
    <source>
        <dbReference type="Pfam" id="PF03724"/>
    </source>
</evidence>
<dbReference type="Pfam" id="PF03724">
    <property type="entry name" value="META"/>
    <property type="match status" value="1"/>
</dbReference>
<feature type="domain" description="DUF306" evidence="2">
    <location>
        <begin position="38"/>
        <end position="113"/>
    </location>
</feature>